<dbReference type="Pfam" id="PF09361">
    <property type="entry name" value="Phasin_2"/>
    <property type="match status" value="1"/>
</dbReference>
<dbReference type="EMBL" id="BMIQ01000002">
    <property type="protein sequence ID" value="GGD97373.1"/>
    <property type="molecule type" value="Genomic_DNA"/>
</dbReference>
<feature type="compositionally biased region" description="Polar residues" evidence="1">
    <location>
        <begin position="69"/>
        <end position="81"/>
    </location>
</feature>
<reference evidence="3" key="2">
    <citation type="submission" date="2020-09" db="EMBL/GenBank/DDBJ databases">
        <authorList>
            <person name="Sun Q."/>
            <person name="Zhou Y."/>
        </authorList>
    </citation>
    <scope>NUCLEOTIDE SEQUENCE</scope>
    <source>
        <strain evidence="3">CGMCC 1.15367</strain>
    </source>
</reference>
<sequence>MSDTDQNHETPMDDMQRTAEDAFRNAQSALGMDPAKMTETFRNMTQKSMEQSREAYGRMKSAAEDATRTLESTMENAHQGSLQISKRAIDAMRRNADLGFSHLEKLMSAKSFAEVIELQTSYVRQQIEAATDQVKEMQALTQSLAQDMLKPGREAFQRATEATRNL</sequence>
<comment type="caution">
    <text evidence="3">The sequence shown here is derived from an EMBL/GenBank/DDBJ whole genome shotgun (WGS) entry which is preliminary data.</text>
</comment>
<proteinExistence type="predicted"/>
<dbReference type="InterPro" id="IPR018968">
    <property type="entry name" value="Phasin"/>
</dbReference>
<reference evidence="3" key="1">
    <citation type="journal article" date="2014" name="Int. J. Syst. Evol. Microbiol.">
        <title>Complete genome sequence of Corynebacterium casei LMG S-19264T (=DSM 44701T), isolated from a smear-ripened cheese.</title>
        <authorList>
            <consortium name="US DOE Joint Genome Institute (JGI-PGF)"/>
            <person name="Walter F."/>
            <person name="Albersmeier A."/>
            <person name="Kalinowski J."/>
            <person name="Ruckert C."/>
        </authorList>
    </citation>
    <scope>NUCLEOTIDE SEQUENCE</scope>
    <source>
        <strain evidence="3">CGMCC 1.15367</strain>
    </source>
</reference>
<protein>
    <submittedName>
        <fullName evidence="3">Phasin</fullName>
    </submittedName>
</protein>
<feature type="region of interest" description="Disordered" evidence="1">
    <location>
        <begin position="1"/>
        <end position="81"/>
    </location>
</feature>
<accession>A0A916ZGS1</accession>
<organism evidence="3 4">
    <name type="scientific">Aureimonas endophytica</name>
    <dbReference type="NCBI Taxonomy" id="2027858"/>
    <lineage>
        <taxon>Bacteria</taxon>
        <taxon>Pseudomonadati</taxon>
        <taxon>Pseudomonadota</taxon>
        <taxon>Alphaproteobacteria</taxon>
        <taxon>Hyphomicrobiales</taxon>
        <taxon>Aurantimonadaceae</taxon>
        <taxon>Aureimonas</taxon>
    </lineage>
</organism>
<keyword evidence="4" id="KW-1185">Reference proteome</keyword>
<feature type="domain" description="Phasin" evidence="2">
    <location>
        <begin position="59"/>
        <end position="154"/>
    </location>
</feature>
<feature type="compositionally biased region" description="Basic and acidic residues" evidence="1">
    <location>
        <begin position="1"/>
        <end position="23"/>
    </location>
</feature>
<evidence type="ECO:0000313" key="3">
    <source>
        <dbReference type="EMBL" id="GGD97373.1"/>
    </source>
</evidence>
<dbReference type="NCBIfam" id="TIGR01985">
    <property type="entry name" value="phasin_2"/>
    <property type="match status" value="1"/>
</dbReference>
<dbReference type="AlphaFoldDB" id="A0A916ZGS1"/>
<feature type="compositionally biased region" description="Polar residues" evidence="1">
    <location>
        <begin position="40"/>
        <end position="49"/>
    </location>
</feature>
<evidence type="ECO:0000259" key="2">
    <source>
        <dbReference type="Pfam" id="PF09361"/>
    </source>
</evidence>
<name>A0A916ZGS1_9HYPH</name>
<gene>
    <name evidence="3" type="ORF">GCM10011390_15220</name>
</gene>
<dbReference type="Proteomes" id="UP000644699">
    <property type="component" value="Unassembled WGS sequence"/>
</dbReference>
<evidence type="ECO:0000313" key="4">
    <source>
        <dbReference type="Proteomes" id="UP000644699"/>
    </source>
</evidence>
<dbReference type="RefSeq" id="WP_244639383.1">
    <property type="nucleotide sequence ID" value="NZ_BMIQ01000002.1"/>
</dbReference>
<evidence type="ECO:0000256" key="1">
    <source>
        <dbReference type="SAM" id="MobiDB-lite"/>
    </source>
</evidence>
<dbReference type="InterPro" id="IPR010234">
    <property type="entry name" value="Phasin_subfam-2"/>
</dbReference>
<feature type="compositionally biased region" description="Basic and acidic residues" evidence="1">
    <location>
        <begin position="50"/>
        <end position="68"/>
    </location>
</feature>